<gene>
    <name evidence="3" type="ORF">BCR44DRAFT_1416547</name>
</gene>
<organism evidence="3 4">
    <name type="scientific">Catenaria anguillulae PL171</name>
    <dbReference type="NCBI Taxonomy" id="765915"/>
    <lineage>
        <taxon>Eukaryota</taxon>
        <taxon>Fungi</taxon>
        <taxon>Fungi incertae sedis</taxon>
        <taxon>Blastocladiomycota</taxon>
        <taxon>Blastocladiomycetes</taxon>
        <taxon>Blastocladiales</taxon>
        <taxon>Catenariaceae</taxon>
        <taxon>Catenaria</taxon>
    </lineage>
</organism>
<dbReference type="Gene3D" id="2.70.50.70">
    <property type="match status" value="1"/>
</dbReference>
<comment type="caution">
    <text evidence="3">The sequence shown here is derived from an EMBL/GenBank/DDBJ whole genome shotgun (WGS) entry which is preliminary data.</text>
</comment>
<feature type="chain" id="PRO_5012260147" description="Chitin-binding type-4 domain-containing protein" evidence="2">
    <location>
        <begin position="33"/>
        <end position="350"/>
    </location>
</feature>
<proteinExistence type="predicted"/>
<feature type="compositionally biased region" description="Low complexity" evidence="1">
    <location>
        <begin position="217"/>
        <end position="287"/>
    </location>
</feature>
<dbReference type="PANTHER" id="PTHR36182">
    <property type="entry name" value="PROTEIN, PUTATIVE (AFU_ORTHOLOGUE AFUA_6G10930)-RELATED"/>
    <property type="match status" value="1"/>
</dbReference>
<keyword evidence="2" id="KW-0732">Signal</keyword>
<feature type="region of interest" description="Disordered" evidence="1">
    <location>
        <begin position="216"/>
        <end position="287"/>
    </location>
</feature>
<dbReference type="PANTHER" id="PTHR36182:SF1">
    <property type="entry name" value="PROTEIN, PUTATIVE (AFU_ORTHOLOGUE AFUA_6G10930)-RELATED"/>
    <property type="match status" value="1"/>
</dbReference>
<accession>A0A1Y2HCF5</accession>
<dbReference type="AlphaFoldDB" id="A0A1Y2HCF5"/>
<dbReference type="EMBL" id="MCFL01000049">
    <property type="protein sequence ID" value="ORZ32195.1"/>
    <property type="molecule type" value="Genomic_DNA"/>
</dbReference>
<dbReference type="OrthoDB" id="2342176at2759"/>
<evidence type="ECO:0000256" key="1">
    <source>
        <dbReference type="SAM" id="MobiDB-lite"/>
    </source>
</evidence>
<keyword evidence="4" id="KW-1185">Reference proteome</keyword>
<feature type="signal peptide" evidence="2">
    <location>
        <begin position="1"/>
        <end position="32"/>
    </location>
</feature>
<evidence type="ECO:0000313" key="3">
    <source>
        <dbReference type="EMBL" id="ORZ32195.1"/>
    </source>
</evidence>
<dbReference type="Proteomes" id="UP000193411">
    <property type="component" value="Unassembled WGS sequence"/>
</dbReference>
<dbReference type="STRING" id="765915.A0A1Y2HCF5"/>
<name>A0A1Y2HCF5_9FUNG</name>
<protein>
    <recommendedName>
        <fullName evidence="5">Chitin-binding type-4 domain-containing protein</fullName>
    </recommendedName>
</protein>
<evidence type="ECO:0008006" key="5">
    <source>
        <dbReference type="Google" id="ProtNLM"/>
    </source>
</evidence>
<evidence type="ECO:0000256" key="2">
    <source>
        <dbReference type="SAM" id="SignalP"/>
    </source>
</evidence>
<evidence type="ECO:0000313" key="4">
    <source>
        <dbReference type="Proteomes" id="UP000193411"/>
    </source>
</evidence>
<sequence>MRPSRRLASGRPLLVLTLVNLLVLSSIVSVKSHMMMTSPAPRQARNNPGPNGEIDYNGTSPLGVFPCKGFARQQSVLTVAAGESIPITIAGGAPHDGGHCQFALSYDDQTFVVIDTIIRECVRRSNPFFTTVTVPAGAPAGNATLAWTWINAIGNREYYMSCADITITNPSPTSELVGPALLVAHLPGFTEFSFPEFGGNEPDRRELFDRRPLVTVRAATGTGPLTTTTGTAGGPSTSSTSSTPSPTPSASITPVPTVTSTPSITSTTRATVSSIPSSTSVDTVPTATPTTTVECRRGEYTCVQGEPEVYLQCVFDRWMRRPTAPGTVCAERTTSRGRSIVLVHAPKQSA</sequence>
<reference evidence="3 4" key="1">
    <citation type="submission" date="2016-07" db="EMBL/GenBank/DDBJ databases">
        <title>Pervasive Adenine N6-methylation of Active Genes in Fungi.</title>
        <authorList>
            <consortium name="DOE Joint Genome Institute"/>
            <person name="Mondo S.J."/>
            <person name="Dannebaum R.O."/>
            <person name="Kuo R.C."/>
            <person name="Labutti K."/>
            <person name="Haridas S."/>
            <person name="Kuo A."/>
            <person name="Salamov A."/>
            <person name="Ahrendt S.R."/>
            <person name="Lipzen A."/>
            <person name="Sullivan W."/>
            <person name="Andreopoulos W.B."/>
            <person name="Clum A."/>
            <person name="Lindquist E."/>
            <person name="Daum C."/>
            <person name="Ramamoorthy G.K."/>
            <person name="Gryganskyi A."/>
            <person name="Culley D."/>
            <person name="Magnuson J.K."/>
            <person name="James T.Y."/>
            <person name="O'Malley M.A."/>
            <person name="Stajich J.E."/>
            <person name="Spatafora J.W."/>
            <person name="Visel A."/>
            <person name="Grigoriev I.V."/>
        </authorList>
    </citation>
    <scope>NUCLEOTIDE SEQUENCE [LARGE SCALE GENOMIC DNA]</scope>
    <source>
        <strain evidence="3 4">PL171</strain>
    </source>
</reference>